<dbReference type="NCBIfam" id="TIGR00355">
    <property type="entry name" value="purH"/>
    <property type="match status" value="1"/>
</dbReference>
<dbReference type="HAMAP" id="MF_00139">
    <property type="entry name" value="PurH"/>
    <property type="match status" value="1"/>
</dbReference>
<dbReference type="Pfam" id="PF01808">
    <property type="entry name" value="AICARFT_IMPCHas"/>
    <property type="match status" value="1"/>
</dbReference>
<dbReference type="PROSITE" id="PS51855">
    <property type="entry name" value="MGS"/>
    <property type="match status" value="1"/>
</dbReference>
<dbReference type="CDD" id="cd01421">
    <property type="entry name" value="IMPCH"/>
    <property type="match status" value="1"/>
</dbReference>
<dbReference type="SUPFAM" id="SSF53927">
    <property type="entry name" value="Cytidine deaminase-like"/>
    <property type="match status" value="1"/>
</dbReference>
<dbReference type="Gene3D" id="3.40.140.20">
    <property type="match status" value="2"/>
</dbReference>
<dbReference type="EC" id="3.5.4.10" evidence="8"/>
<dbReference type="GO" id="GO:0005829">
    <property type="term" value="C:cytosol"/>
    <property type="evidence" value="ECO:0007669"/>
    <property type="project" value="TreeGrafter"/>
</dbReference>
<protein>
    <recommendedName>
        <fullName evidence="8">Bifunctional purine biosynthesis protein PurH</fullName>
    </recommendedName>
    <domain>
        <recommendedName>
            <fullName evidence="8">Phosphoribosylaminoimidazolecarboxamide formyltransferase</fullName>
            <ecNumber evidence="8">2.1.2.3</ecNumber>
        </recommendedName>
        <alternativeName>
            <fullName evidence="8">AICAR transformylase</fullName>
        </alternativeName>
    </domain>
    <domain>
        <recommendedName>
            <fullName evidence="8">IMP cyclohydrolase</fullName>
            <ecNumber evidence="8">3.5.4.10</ecNumber>
        </recommendedName>
        <alternativeName>
            <fullName evidence="8">ATIC</fullName>
        </alternativeName>
        <alternativeName>
            <fullName evidence="8">IMP synthase</fullName>
        </alternativeName>
        <alternativeName>
            <fullName evidence="8">Inosinicase</fullName>
        </alternativeName>
    </domain>
</protein>
<dbReference type="Pfam" id="PF02142">
    <property type="entry name" value="MGS"/>
    <property type="match status" value="1"/>
</dbReference>
<organism evidence="10">
    <name type="scientific">Proteinivorax hydrogeniformans</name>
    <dbReference type="NCBI Taxonomy" id="1826727"/>
    <lineage>
        <taxon>Bacteria</taxon>
        <taxon>Bacillati</taxon>
        <taxon>Bacillota</taxon>
        <taxon>Clostridia</taxon>
        <taxon>Eubacteriales</taxon>
        <taxon>Proteinivoracaceae</taxon>
        <taxon>Proteinivorax</taxon>
    </lineage>
</organism>
<dbReference type="InterPro" id="IPR036914">
    <property type="entry name" value="MGS-like_dom_sf"/>
</dbReference>
<dbReference type="SMART" id="SM00851">
    <property type="entry name" value="MGS"/>
    <property type="match status" value="1"/>
</dbReference>
<comment type="similarity">
    <text evidence="3 8">Belongs to the PurH family.</text>
</comment>
<dbReference type="PIRSF" id="PIRSF000414">
    <property type="entry name" value="AICARFT_IMPCHas"/>
    <property type="match status" value="1"/>
</dbReference>
<dbReference type="GO" id="GO:0006189">
    <property type="term" value="P:'de novo' IMP biosynthetic process"/>
    <property type="evidence" value="ECO:0007669"/>
    <property type="project" value="UniProtKB-UniRule"/>
</dbReference>
<dbReference type="FunFam" id="3.40.140.20:FF:000002">
    <property type="entry name" value="Bifunctional purine biosynthesis protein PurH"/>
    <property type="match status" value="1"/>
</dbReference>
<dbReference type="PANTHER" id="PTHR11692">
    <property type="entry name" value="BIFUNCTIONAL PURINE BIOSYNTHESIS PROTEIN PURH"/>
    <property type="match status" value="1"/>
</dbReference>
<comment type="pathway">
    <text evidence="1 8">Purine metabolism; IMP biosynthesis via de novo pathway; IMP from 5-formamido-1-(5-phospho-D-ribosyl)imidazole-4-carboxamide: step 1/1.</text>
</comment>
<dbReference type="InterPro" id="IPR016193">
    <property type="entry name" value="Cytidine_deaminase-like"/>
</dbReference>
<evidence type="ECO:0000256" key="6">
    <source>
        <dbReference type="ARBA" id="ARBA00022801"/>
    </source>
</evidence>
<gene>
    <name evidence="8 10" type="primary">purH</name>
    <name evidence="10" type="ORF">PRVXH_002341</name>
</gene>
<evidence type="ECO:0000259" key="9">
    <source>
        <dbReference type="PROSITE" id="PS51855"/>
    </source>
</evidence>
<evidence type="ECO:0000256" key="4">
    <source>
        <dbReference type="ARBA" id="ARBA00022679"/>
    </source>
</evidence>
<keyword evidence="5 8" id="KW-0658">Purine biosynthesis</keyword>
<reference evidence="10" key="2">
    <citation type="submission" date="2024-06" db="EMBL/GenBank/DDBJ databases">
        <authorList>
            <person name="Petrova K.O."/>
            <person name="Toshchakov S.V."/>
            <person name="Boltjanskaja Y.V."/>
            <person name="Kevbrin V.V."/>
        </authorList>
    </citation>
    <scope>NUCLEOTIDE SEQUENCE</scope>
    <source>
        <strain evidence="10">Z-710</strain>
    </source>
</reference>
<dbReference type="PANTHER" id="PTHR11692:SF0">
    <property type="entry name" value="BIFUNCTIONAL PURINE BIOSYNTHESIS PROTEIN ATIC"/>
    <property type="match status" value="1"/>
</dbReference>
<keyword evidence="4 8" id="KW-0808">Transferase</keyword>
<dbReference type="GO" id="GO:0003937">
    <property type="term" value="F:IMP cyclohydrolase activity"/>
    <property type="evidence" value="ECO:0007669"/>
    <property type="project" value="UniProtKB-UniRule"/>
</dbReference>
<sequence>MKIKRALISLWDKEGAEKLAKSLQQMGVEIVSTGNTAKFLEENGVEVTPVEKVTGSPEILDGRVKTLHPKIHGGILAKESTAHQAELDKLDIKRIDLVAVNLYPFTEVIKSKDTDLDTALENIDIGGPTMVRAAAKNYKKCVVLVDTQDYNLVLDELKNEDDVSTELRKKLAVKAFSHTAKYDGAITEYLSQGEYLSILAKKKDALRYGENPHQQADVFSNPNDKSVSLINANKLNGKELSYNNYNDADAALNAVVEFGTEKPAVVAVKHATPCGIGQAENLKDAFIKARKCDEKSIFGGIVAVNTKVDEDTAKEMNQIFLEIVIAPSFTKEALEVLKKKKNLRLLEVDMSKEEASWEFKSINGGLLRQSKNQSKFLTEDIKVACGDLPKDKMEEILFAYKSVKHVKSNAIAVIKGTATVGLGCGATKRIDAAYKALEQAKENGGGEILASDAFFPFEDVVNAAANYNIKYILQPGGSKNDHLSIEACKKHGITMILTKMRHFKH</sequence>
<proteinExistence type="inferred from homology"/>
<dbReference type="InterPro" id="IPR011607">
    <property type="entry name" value="MGS-like_dom"/>
</dbReference>
<comment type="domain">
    <text evidence="8">The IMP cyclohydrolase activity resides in the N-terminal region.</text>
</comment>
<evidence type="ECO:0000256" key="2">
    <source>
        <dbReference type="ARBA" id="ARBA00004954"/>
    </source>
</evidence>
<accession>A0AAU8HSC1</accession>
<dbReference type="EMBL" id="CP159485">
    <property type="protein sequence ID" value="XCI28384.1"/>
    <property type="molecule type" value="Genomic_DNA"/>
</dbReference>
<evidence type="ECO:0000256" key="5">
    <source>
        <dbReference type="ARBA" id="ARBA00022755"/>
    </source>
</evidence>
<dbReference type="InterPro" id="IPR024051">
    <property type="entry name" value="AICAR_Tfase_dup_dom_sf"/>
</dbReference>
<reference evidence="10" key="1">
    <citation type="journal article" date="2018" name="Antonie Van Leeuwenhoek">
        <title>Proteinivorax hydrogeniformans sp. nov., an anaerobic, haloalkaliphilic bacterium fermenting proteinaceous compounds with high hydrogen production.</title>
        <authorList>
            <person name="Boltyanskaya Y."/>
            <person name="Detkova E."/>
            <person name="Pimenov N."/>
            <person name="Kevbrin V."/>
        </authorList>
    </citation>
    <scope>NUCLEOTIDE SEQUENCE</scope>
    <source>
        <strain evidence="10">Z-710</strain>
    </source>
</reference>
<dbReference type="SUPFAM" id="SSF52335">
    <property type="entry name" value="Methylglyoxal synthase-like"/>
    <property type="match status" value="1"/>
</dbReference>
<dbReference type="NCBIfam" id="NF002049">
    <property type="entry name" value="PRK00881.1"/>
    <property type="match status" value="1"/>
</dbReference>
<comment type="catalytic activity">
    <reaction evidence="8">
        <text>(6R)-10-formyltetrahydrofolate + 5-amino-1-(5-phospho-beta-D-ribosyl)imidazole-4-carboxamide = 5-formamido-1-(5-phospho-D-ribosyl)imidazole-4-carboxamide + (6S)-5,6,7,8-tetrahydrofolate</text>
        <dbReference type="Rhea" id="RHEA:22192"/>
        <dbReference type="ChEBI" id="CHEBI:57453"/>
        <dbReference type="ChEBI" id="CHEBI:58467"/>
        <dbReference type="ChEBI" id="CHEBI:58475"/>
        <dbReference type="ChEBI" id="CHEBI:195366"/>
        <dbReference type="EC" id="2.1.2.3"/>
    </reaction>
</comment>
<dbReference type="EC" id="2.1.2.3" evidence="8"/>
<dbReference type="SMART" id="SM00798">
    <property type="entry name" value="AICARFT_IMPCHas"/>
    <property type="match status" value="1"/>
</dbReference>
<evidence type="ECO:0000256" key="7">
    <source>
        <dbReference type="ARBA" id="ARBA00023268"/>
    </source>
</evidence>
<keyword evidence="7 8" id="KW-0511">Multifunctional enzyme</keyword>
<comment type="catalytic activity">
    <reaction evidence="8">
        <text>IMP + H2O = 5-formamido-1-(5-phospho-D-ribosyl)imidazole-4-carboxamide</text>
        <dbReference type="Rhea" id="RHEA:18445"/>
        <dbReference type="ChEBI" id="CHEBI:15377"/>
        <dbReference type="ChEBI" id="CHEBI:58053"/>
        <dbReference type="ChEBI" id="CHEBI:58467"/>
        <dbReference type="EC" id="3.5.4.10"/>
    </reaction>
</comment>
<dbReference type="RefSeq" id="WP_353892949.1">
    <property type="nucleotide sequence ID" value="NZ_CP159485.1"/>
</dbReference>
<comment type="pathway">
    <text evidence="2 8">Purine metabolism; IMP biosynthesis via de novo pathway; 5-formamido-1-(5-phospho-D-ribosyl)imidazole-4-carboxamide from 5-amino-1-(5-phospho-D-ribosyl)imidazole-4-carboxamide (10-formyl THF route): step 1/1.</text>
</comment>
<dbReference type="AlphaFoldDB" id="A0AAU8HSC1"/>
<dbReference type="Gene3D" id="3.40.50.1380">
    <property type="entry name" value="Methylglyoxal synthase-like domain"/>
    <property type="match status" value="1"/>
</dbReference>
<evidence type="ECO:0000313" key="10">
    <source>
        <dbReference type="EMBL" id="XCI28384.1"/>
    </source>
</evidence>
<dbReference type="InterPro" id="IPR002695">
    <property type="entry name" value="PurH-like"/>
</dbReference>
<evidence type="ECO:0000256" key="1">
    <source>
        <dbReference type="ARBA" id="ARBA00004844"/>
    </source>
</evidence>
<feature type="domain" description="MGS-like" evidence="9">
    <location>
        <begin position="1"/>
        <end position="145"/>
    </location>
</feature>
<name>A0AAU8HSC1_9FIRM</name>
<dbReference type="FunFam" id="3.40.50.1380:FF:000001">
    <property type="entry name" value="Bifunctional purine biosynthesis protein PurH"/>
    <property type="match status" value="1"/>
</dbReference>
<evidence type="ECO:0000256" key="8">
    <source>
        <dbReference type="HAMAP-Rule" id="MF_00139"/>
    </source>
</evidence>
<dbReference type="GO" id="GO:0004643">
    <property type="term" value="F:phosphoribosylaminoimidazolecarboxamide formyltransferase activity"/>
    <property type="evidence" value="ECO:0007669"/>
    <property type="project" value="UniProtKB-UniRule"/>
</dbReference>
<keyword evidence="6 8" id="KW-0378">Hydrolase</keyword>
<evidence type="ECO:0000256" key="3">
    <source>
        <dbReference type="ARBA" id="ARBA00007667"/>
    </source>
</evidence>